<protein>
    <submittedName>
        <fullName evidence="12">LAME_0D01222g1_1</fullName>
    </submittedName>
</protein>
<evidence type="ECO:0000256" key="5">
    <source>
        <dbReference type="ARBA" id="ARBA00022829"/>
    </source>
</evidence>
<sequence length="621" mass="69013">MAKALRKRVSRPPTKAEGKGLVSGTRRENKDAPLDDTSVPVIQQFQDLIDIQKNEFENVRAGLSQQNVQLARSNSGLMIKVREMDESISELIQENVLLRSKMSLKEHQFKERLAAAIGALEEGVLQRFDEILHMFESVRRKQSLDVPPESLARRSALMNEPRSILKKNGSRNSRDNSTTAIAFSENRNQVFSPEPCISTKHTVAPSEGATSPAAKKRRKSSRRESLFQPSDFEFSDFPANDDTSTTEQPPMTNPSSATTTEERKSPSPEGFEEALNDSNLPPVPLQDSVEESCNFTNSLIEYSIPEELPEKAIESSVTSDTPGKVQVYRDHGIELPNNDMQLLPSTTTNKAQRAHSSSAEVQHPTFVQNATSSQKKVKHSMKSRGSQKRIIDEVMPTTRGSTEDLSDCSRSKRTRGKEINYALPSLRAKMRRPTEKLVDATTVINIRDLQVEGNRRKSGSYSRDGTPLLGEESIYTSQPSARKDTPEVLQQAPPTHGHISAPKESEKIAEKSITSPLSSAYSPNIPKLVPLKDITNKAPGKLSMKTKKLFKKPIVGDLGSENSCSFDESSGNRSTSFRVNEEDLSLLNLLDDLKANTVPKTHRAKARQEAEKRGRKPAFRL</sequence>
<dbReference type="InterPro" id="IPR011515">
    <property type="entry name" value="Shugoshin_C"/>
</dbReference>
<keyword evidence="4" id="KW-0132">Cell division</keyword>
<dbReference type="GO" id="GO:0045132">
    <property type="term" value="P:meiotic chromosome segregation"/>
    <property type="evidence" value="ECO:0007669"/>
    <property type="project" value="InterPro"/>
</dbReference>
<comment type="similarity">
    <text evidence="2">Belongs to the shugoshin family.</text>
</comment>
<name>A0A1G4J736_9SACH</name>
<feature type="domain" description="Shugoshin C-terminal" evidence="10">
    <location>
        <begin position="409"/>
        <end position="432"/>
    </location>
</feature>
<dbReference type="Pfam" id="PF07557">
    <property type="entry name" value="Shugoshin_C"/>
    <property type="match status" value="1"/>
</dbReference>
<dbReference type="Pfam" id="PF07558">
    <property type="entry name" value="Shugoshin_N"/>
    <property type="match status" value="1"/>
</dbReference>
<organism evidence="12 13">
    <name type="scientific">Lachancea meyersii CBS 8951</name>
    <dbReference type="NCBI Taxonomy" id="1266667"/>
    <lineage>
        <taxon>Eukaryota</taxon>
        <taxon>Fungi</taxon>
        <taxon>Dikarya</taxon>
        <taxon>Ascomycota</taxon>
        <taxon>Saccharomycotina</taxon>
        <taxon>Saccharomycetes</taxon>
        <taxon>Saccharomycetales</taxon>
        <taxon>Saccharomycetaceae</taxon>
        <taxon>Lachancea</taxon>
    </lineage>
</organism>
<feature type="compositionally biased region" description="Polar residues" evidence="9">
    <location>
        <begin position="241"/>
        <end position="259"/>
    </location>
</feature>
<keyword evidence="7" id="KW-0131">Cell cycle</keyword>
<dbReference type="OrthoDB" id="5394106at2759"/>
<evidence type="ECO:0000256" key="6">
    <source>
        <dbReference type="ARBA" id="ARBA00023054"/>
    </source>
</evidence>
<dbReference type="Proteomes" id="UP000191144">
    <property type="component" value="Chromosome D"/>
</dbReference>
<keyword evidence="3" id="KW-0158">Chromosome</keyword>
<keyword evidence="6" id="KW-0175">Coiled coil</keyword>
<gene>
    <name evidence="12" type="ORF">LAME_0D01222G</name>
</gene>
<dbReference type="GO" id="GO:0051301">
    <property type="term" value="P:cell division"/>
    <property type="evidence" value="ECO:0007669"/>
    <property type="project" value="UniProtKB-KW"/>
</dbReference>
<dbReference type="AlphaFoldDB" id="A0A1G4J736"/>
<feature type="compositionally biased region" description="Basic residues" evidence="9">
    <location>
        <begin position="1"/>
        <end position="10"/>
    </location>
</feature>
<keyword evidence="8" id="KW-0137">Centromere</keyword>
<evidence type="ECO:0000259" key="11">
    <source>
        <dbReference type="Pfam" id="PF07558"/>
    </source>
</evidence>
<reference evidence="13" key="1">
    <citation type="submission" date="2016-03" db="EMBL/GenBank/DDBJ databases">
        <authorList>
            <person name="Devillers Hugo."/>
        </authorList>
    </citation>
    <scope>NUCLEOTIDE SEQUENCE [LARGE SCALE GENOMIC DNA]</scope>
</reference>
<feature type="region of interest" description="Disordered" evidence="9">
    <location>
        <begin position="1"/>
        <end position="36"/>
    </location>
</feature>
<evidence type="ECO:0000256" key="8">
    <source>
        <dbReference type="ARBA" id="ARBA00023328"/>
    </source>
</evidence>
<keyword evidence="5" id="KW-0159">Chromosome partition</keyword>
<evidence type="ECO:0000256" key="3">
    <source>
        <dbReference type="ARBA" id="ARBA00022454"/>
    </source>
</evidence>
<evidence type="ECO:0000259" key="10">
    <source>
        <dbReference type="Pfam" id="PF07557"/>
    </source>
</evidence>
<dbReference type="GO" id="GO:0000779">
    <property type="term" value="C:condensed chromosome, centromeric region"/>
    <property type="evidence" value="ECO:0007669"/>
    <property type="project" value="UniProtKB-ARBA"/>
</dbReference>
<keyword evidence="13" id="KW-1185">Reference proteome</keyword>
<dbReference type="InterPro" id="IPR011516">
    <property type="entry name" value="Shugoshin_N"/>
</dbReference>
<evidence type="ECO:0000313" key="12">
    <source>
        <dbReference type="EMBL" id="SCU85406.1"/>
    </source>
</evidence>
<evidence type="ECO:0000256" key="9">
    <source>
        <dbReference type="SAM" id="MobiDB-lite"/>
    </source>
</evidence>
<evidence type="ECO:0000313" key="13">
    <source>
        <dbReference type="Proteomes" id="UP000191144"/>
    </source>
</evidence>
<evidence type="ECO:0000256" key="4">
    <source>
        <dbReference type="ARBA" id="ARBA00022618"/>
    </source>
</evidence>
<proteinExistence type="inferred from homology"/>
<feature type="compositionally biased region" description="Polar residues" evidence="9">
    <location>
        <begin position="175"/>
        <end position="191"/>
    </location>
</feature>
<comment type="subcellular location">
    <subcellularLocation>
        <location evidence="1">Chromosome</location>
        <location evidence="1">Centromere</location>
    </subcellularLocation>
</comment>
<evidence type="ECO:0000256" key="1">
    <source>
        <dbReference type="ARBA" id="ARBA00004584"/>
    </source>
</evidence>
<evidence type="ECO:0000256" key="7">
    <source>
        <dbReference type="ARBA" id="ARBA00023306"/>
    </source>
</evidence>
<accession>A0A1G4J736</accession>
<feature type="region of interest" description="Disordered" evidence="9">
    <location>
        <begin position="154"/>
        <end position="290"/>
    </location>
</feature>
<feature type="region of interest" description="Disordered" evidence="9">
    <location>
        <begin position="596"/>
        <end position="621"/>
    </location>
</feature>
<feature type="domain" description="Shugoshin N-terminal coiled-coil" evidence="11">
    <location>
        <begin position="64"/>
        <end position="101"/>
    </location>
</feature>
<dbReference type="GO" id="GO:0005634">
    <property type="term" value="C:nucleus"/>
    <property type="evidence" value="ECO:0007669"/>
    <property type="project" value="InterPro"/>
</dbReference>
<dbReference type="EMBL" id="LT598482">
    <property type="protein sequence ID" value="SCU85406.1"/>
    <property type="molecule type" value="Genomic_DNA"/>
</dbReference>
<evidence type="ECO:0000256" key="2">
    <source>
        <dbReference type="ARBA" id="ARBA00010845"/>
    </source>
</evidence>